<organism evidence="1 2">
    <name type="scientific">Naegleria lovaniensis</name>
    <name type="common">Amoeba</name>
    <dbReference type="NCBI Taxonomy" id="51637"/>
    <lineage>
        <taxon>Eukaryota</taxon>
        <taxon>Discoba</taxon>
        <taxon>Heterolobosea</taxon>
        <taxon>Tetramitia</taxon>
        <taxon>Eutetramitia</taxon>
        <taxon>Vahlkampfiidae</taxon>
        <taxon>Naegleria</taxon>
    </lineage>
</organism>
<accession>A0AA88H3C4</accession>
<protein>
    <submittedName>
        <fullName evidence="1">Uncharacterized protein</fullName>
    </submittedName>
</protein>
<evidence type="ECO:0000313" key="2">
    <source>
        <dbReference type="Proteomes" id="UP000816034"/>
    </source>
</evidence>
<dbReference type="Pfam" id="PF13516">
    <property type="entry name" value="LRR_6"/>
    <property type="match status" value="1"/>
</dbReference>
<evidence type="ECO:0000313" key="1">
    <source>
        <dbReference type="EMBL" id="KAG2393778.1"/>
    </source>
</evidence>
<keyword evidence="2" id="KW-1185">Reference proteome</keyword>
<dbReference type="Proteomes" id="UP000816034">
    <property type="component" value="Unassembled WGS sequence"/>
</dbReference>
<reference evidence="1 2" key="1">
    <citation type="journal article" date="2018" name="BMC Genomics">
        <title>The genome of Naegleria lovaniensis, the basis for a comparative approach to unravel pathogenicity factors of the human pathogenic amoeba N. fowleri.</title>
        <authorList>
            <person name="Liechti N."/>
            <person name="Schurch N."/>
            <person name="Bruggmann R."/>
            <person name="Wittwer M."/>
        </authorList>
    </citation>
    <scope>NUCLEOTIDE SEQUENCE [LARGE SCALE GENOMIC DNA]</scope>
    <source>
        <strain evidence="1 2">ATCC 30569</strain>
    </source>
</reference>
<dbReference type="RefSeq" id="XP_044555672.1">
    <property type="nucleotide sequence ID" value="XM_044697261.1"/>
</dbReference>
<dbReference type="Gene3D" id="3.80.10.10">
    <property type="entry name" value="Ribonuclease Inhibitor"/>
    <property type="match status" value="1"/>
</dbReference>
<proteinExistence type="predicted"/>
<gene>
    <name evidence="1" type="ORF">C9374_007309</name>
</gene>
<dbReference type="InterPro" id="IPR032675">
    <property type="entry name" value="LRR_dom_sf"/>
</dbReference>
<dbReference type="GeneID" id="68099763"/>
<dbReference type="SUPFAM" id="SSF52047">
    <property type="entry name" value="RNI-like"/>
    <property type="match status" value="1"/>
</dbReference>
<comment type="caution">
    <text evidence="1">The sequence shown here is derived from an EMBL/GenBank/DDBJ whole genome shotgun (WGS) entry which is preliminary data.</text>
</comment>
<dbReference type="InterPro" id="IPR001611">
    <property type="entry name" value="Leu-rich_rpt"/>
</dbReference>
<dbReference type="EMBL" id="PYSW02000002">
    <property type="protein sequence ID" value="KAG2393778.1"/>
    <property type="molecule type" value="Genomic_DNA"/>
</dbReference>
<name>A0AA88H3C4_NAELO</name>
<dbReference type="AlphaFoldDB" id="A0AA88H3C4"/>
<sequence length="165" mass="18160">MNISFSAVCSAWRNIIKSSSIFTSPKITELYLYSTNFKPSIPSIPNTTLTSLNIGNLSSKGMNLIMNGGLTQLAPSEQVFVDRIVGHVISYNLEILWINESQLLKLLITKCGIDLDGVKHISKLLFVKHLNIAHGLFGSEGAKYGMQNLTDLNILYCKIGNDGLK</sequence>